<dbReference type="Proteomes" id="UP000001476">
    <property type="component" value="Chromosome"/>
</dbReference>
<sequence>MSHRESPKRAPKHDGLDVEAVVSRVEVQSREVGTRNWTLKQCEGKRKSKDSTNNNWEVKLGSASHLDNRHM</sequence>
<keyword evidence="3" id="KW-1185">Reference proteome</keyword>
<accession>C4Z4W3</accession>
<dbReference type="EMBL" id="CP001104">
    <property type="protein sequence ID" value="ACR73002.1"/>
    <property type="molecule type" value="Genomic_DNA"/>
</dbReference>
<dbReference type="HOGENOM" id="CLU_2734002_0_0_9"/>
<reference evidence="2 3" key="1">
    <citation type="journal article" date="2009" name="Proc. Natl. Acad. Sci. U.S.A.">
        <title>Characterizing a model human gut microbiota composed of members of its two dominant bacterial phyla.</title>
        <authorList>
            <person name="Mahowald M.A."/>
            <person name="Rey F.E."/>
            <person name="Seedorf H."/>
            <person name="Turnbaugh P.J."/>
            <person name="Fulton R.S."/>
            <person name="Wollam A."/>
            <person name="Shah N."/>
            <person name="Wang C."/>
            <person name="Magrini V."/>
            <person name="Wilson R.K."/>
            <person name="Cantarel B.L."/>
            <person name="Coutinho P.M."/>
            <person name="Henrissat B."/>
            <person name="Crock L.W."/>
            <person name="Russell A."/>
            <person name="Verberkmoes N.C."/>
            <person name="Hettich R.L."/>
            <person name="Gordon J.I."/>
        </authorList>
    </citation>
    <scope>NUCLEOTIDE SEQUENCE [LARGE SCALE GENOMIC DNA]</scope>
    <source>
        <strain evidence="3">ATCC 27750 / DSM 3376 / VPI C15-48 / C15-B4</strain>
    </source>
</reference>
<organism evidence="2 3">
    <name type="scientific">Lachnospira eligens (strain ATCC 27750 / DSM 3376 / VPI C15-48 / C15-B4)</name>
    <name type="common">Eubacterium eligens</name>
    <dbReference type="NCBI Taxonomy" id="515620"/>
    <lineage>
        <taxon>Bacteria</taxon>
        <taxon>Bacillati</taxon>
        <taxon>Bacillota</taxon>
        <taxon>Clostridia</taxon>
        <taxon>Lachnospirales</taxon>
        <taxon>Lachnospiraceae</taxon>
        <taxon>Lachnospira</taxon>
    </lineage>
</organism>
<protein>
    <submittedName>
        <fullName evidence="2">Uncharacterized protein</fullName>
    </submittedName>
</protein>
<evidence type="ECO:0000313" key="3">
    <source>
        <dbReference type="Proteomes" id="UP000001476"/>
    </source>
</evidence>
<evidence type="ECO:0000313" key="2">
    <source>
        <dbReference type="EMBL" id="ACR73002.1"/>
    </source>
</evidence>
<evidence type="ECO:0000256" key="1">
    <source>
        <dbReference type="SAM" id="MobiDB-lite"/>
    </source>
</evidence>
<gene>
    <name evidence="2" type="ordered locus">EUBELI_02020</name>
</gene>
<dbReference type="KEGG" id="eel:EUBELI_02020"/>
<name>C4Z4W3_LACE2</name>
<feature type="region of interest" description="Disordered" evidence="1">
    <location>
        <begin position="42"/>
        <end position="71"/>
    </location>
</feature>
<dbReference type="AlphaFoldDB" id="C4Z4W3"/>
<proteinExistence type="predicted"/>